<dbReference type="InterPro" id="IPR011008">
    <property type="entry name" value="Dimeric_a/b-barrel"/>
</dbReference>
<dbReference type="InterPro" id="IPR007138">
    <property type="entry name" value="ABM_dom"/>
</dbReference>
<reference evidence="2" key="1">
    <citation type="journal article" date="2020" name="Stud. Mycol.">
        <title>101 Dothideomycetes genomes: a test case for predicting lifestyles and emergence of pathogens.</title>
        <authorList>
            <person name="Haridas S."/>
            <person name="Albert R."/>
            <person name="Binder M."/>
            <person name="Bloem J."/>
            <person name="Labutti K."/>
            <person name="Salamov A."/>
            <person name="Andreopoulos B."/>
            <person name="Baker S."/>
            <person name="Barry K."/>
            <person name="Bills G."/>
            <person name="Bluhm B."/>
            <person name="Cannon C."/>
            <person name="Castanera R."/>
            <person name="Culley D."/>
            <person name="Daum C."/>
            <person name="Ezra D."/>
            <person name="Gonzalez J."/>
            <person name="Henrissat B."/>
            <person name="Kuo A."/>
            <person name="Liang C."/>
            <person name="Lipzen A."/>
            <person name="Lutzoni F."/>
            <person name="Magnuson J."/>
            <person name="Mondo S."/>
            <person name="Nolan M."/>
            <person name="Ohm R."/>
            <person name="Pangilinan J."/>
            <person name="Park H.-J."/>
            <person name="Ramirez L."/>
            <person name="Alfaro M."/>
            <person name="Sun H."/>
            <person name="Tritt A."/>
            <person name="Yoshinaga Y."/>
            <person name="Zwiers L.-H."/>
            <person name="Turgeon B."/>
            <person name="Goodwin S."/>
            <person name="Spatafora J."/>
            <person name="Crous P."/>
            <person name="Grigoriev I."/>
        </authorList>
    </citation>
    <scope>NUCLEOTIDE SEQUENCE</scope>
    <source>
        <strain evidence="2">CBS 675.92</strain>
    </source>
</reference>
<dbReference type="Proteomes" id="UP000800035">
    <property type="component" value="Unassembled WGS sequence"/>
</dbReference>
<dbReference type="PANTHER" id="PTHR40624">
    <property type="entry name" value="BIOSYNTHESIS MONOOXYGENASE, PUTATIVE (AFU_ORTHOLOGUE AFUA_1G12025)-RELATED"/>
    <property type="match status" value="1"/>
</dbReference>
<keyword evidence="3" id="KW-1185">Reference proteome</keyword>
<gene>
    <name evidence="2" type="ORF">CC80DRAFT_471707</name>
</gene>
<dbReference type="OrthoDB" id="3352776at2759"/>
<dbReference type="PANTHER" id="PTHR40624:SF1">
    <property type="entry name" value="BIOSYNTHESIS MONOOXYGENASE, PUTATIVE (AFU_ORTHOLOGUE AFUA_1G12025)-RELATED"/>
    <property type="match status" value="1"/>
</dbReference>
<dbReference type="Gene3D" id="3.30.70.100">
    <property type="match status" value="1"/>
</dbReference>
<evidence type="ECO:0000313" key="3">
    <source>
        <dbReference type="Proteomes" id="UP000800035"/>
    </source>
</evidence>
<accession>A0A6A5U7S2</accession>
<dbReference type="Pfam" id="PF03992">
    <property type="entry name" value="ABM"/>
    <property type="match status" value="1"/>
</dbReference>
<feature type="domain" description="ABM" evidence="1">
    <location>
        <begin position="9"/>
        <end position="101"/>
    </location>
</feature>
<organism evidence="2 3">
    <name type="scientific">Byssothecium circinans</name>
    <dbReference type="NCBI Taxonomy" id="147558"/>
    <lineage>
        <taxon>Eukaryota</taxon>
        <taxon>Fungi</taxon>
        <taxon>Dikarya</taxon>
        <taxon>Ascomycota</taxon>
        <taxon>Pezizomycotina</taxon>
        <taxon>Dothideomycetes</taxon>
        <taxon>Pleosporomycetidae</taxon>
        <taxon>Pleosporales</taxon>
        <taxon>Massarineae</taxon>
        <taxon>Massarinaceae</taxon>
        <taxon>Byssothecium</taxon>
    </lineage>
</organism>
<dbReference type="SUPFAM" id="SSF54909">
    <property type="entry name" value="Dimeric alpha+beta barrel"/>
    <property type="match status" value="1"/>
</dbReference>
<evidence type="ECO:0000313" key="2">
    <source>
        <dbReference type="EMBL" id="KAF1957177.1"/>
    </source>
</evidence>
<evidence type="ECO:0000259" key="1">
    <source>
        <dbReference type="PROSITE" id="PS51725"/>
    </source>
</evidence>
<sequence>MASAYKDECEIVATLTPKPGKLDRVVELLTNLTTAVKANEPGVFSFHLYKDFDRESGDEELVLVEKYADKEAYDYHSERPEFKAMHKIFREEELLQKPIVIKSVKPVQSPRIPHLAFPTSPAITMSSPSDNPRATTICATAARFCHLFVTGASPADILSQCFTSNPKITEHGPQWASMRLPFLSRTFTGRRAEATQDDQSCDQYFNVLGVTLSFHPQSDAIPPEHEFIVSTGEGRKEAVVVRAKSRISSVKTGIEWEETFVFMFGEFDGEGRIGHLEIWSDGLSAWAAVGGERNAQL</sequence>
<name>A0A6A5U7S2_9PLEO</name>
<dbReference type="AlphaFoldDB" id="A0A6A5U7S2"/>
<protein>
    <recommendedName>
        <fullName evidence="1">ABM domain-containing protein</fullName>
    </recommendedName>
</protein>
<proteinExistence type="predicted"/>
<dbReference type="PROSITE" id="PS51725">
    <property type="entry name" value="ABM"/>
    <property type="match status" value="1"/>
</dbReference>
<dbReference type="EMBL" id="ML976990">
    <property type="protein sequence ID" value="KAF1957177.1"/>
    <property type="molecule type" value="Genomic_DNA"/>
</dbReference>